<protein>
    <submittedName>
        <fullName evidence="1">Uncharacterized protein</fullName>
    </submittedName>
</protein>
<dbReference type="PANTHER" id="PTHR37984">
    <property type="entry name" value="PROTEIN CBG26694"/>
    <property type="match status" value="1"/>
</dbReference>
<accession>A0AAW1MKZ9</accession>
<name>A0AAW1MKZ9_POPJA</name>
<dbReference type="PANTHER" id="PTHR37984:SF8">
    <property type="entry name" value="CCHC-TYPE DOMAIN-CONTAINING PROTEIN"/>
    <property type="match status" value="1"/>
</dbReference>
<evidence type="ECO:0000313" key="1">
    <source>
        <dbReference type="EMBL" id="KAK9746861.1"/>
    </source>
</evidence>
<sequence length="117" mass="13625">MTETADALSRDCIDTEKGETEEELEVQIVLSMTETALEKFTTETKNDEELQSVIRYIQDGWPEEKEDVEEKARRYFNFRDELAYYEGLIFKGDKIVAPKTLISNMLQQIHQGQVTQI</sequence>
<proteinExistence type="predicted"/>
<dbReference type="EMBL" id="JASPKY010000036">
    <property type="protein sequence ID" value="KAK9746861.1"/>
    <property type="molecule type" value="Genomic_DNA"/>
</dbReference>
<comment type="caution">
    <text evidence="1">The sequence shown here is derived from an EMBL/GenBank/DDBJ whole genome shotgun (WGS) entry which is preliminary data.</text>
</comment>
<reference evidence="1 2" key="1">
    <citation type="journal article" date="2024" name="BMC Genomics">
        <title>De novo assembly and annotation of Popillia japonica's genome with initial clues to its potential as an invasive pest.</title>
        <authorList>
            <person name="Cucini C."/>
            <person name="Boschi S."/>
            <person name="Funari R."/>
            <person name="Cardaioli E."/>
            <person name="Iannotti N."/>
            <person name="Marturano G."/>
            <person name="Paoli F."/>
            <person name="Bruttini M."/>
            <person name="Carapelli A."/>
            <person name="Frati F."/>
            <person name="Nardi F."/>
        </authorList>
    </citation>
    <scope>NUCLEOTIDE SEQUENCE [LARGE SCALE GENOMIC DNA]</scope>
    <source>
        <strain evidence="1">DMR45628</strain>
    </source>
</reference>
<evidence type="ECO:0000313" key="2">
    <source>
        <dbReference type="Proteomes" id="UP001458880"/>
    </source>
</evidence>
<gene>
    <name evidence="1" type="ORF">QE152_g5781</name>
</gene>
<organism evidence="1 2">
    <name type="scientific">Popillia japonica</name>
    <name type="common">Japanese beetle</name>
    <dbReference type="NCBI Taxonomy" id="7064"/>
    <lineage>
        <taxon>Eukaryota</taxon>
        <taxon>Metazoa</taxon>
        <taxon>Ecdysozoa</taxon>
        <taxon>Arthropoda</taxon>
        <taxon>Hexapoda</taxon>
        <taxon>Insecta</taxon>
        <taxon>Pterygota</taxon>
        <taxon>Neoptera</taxon>
        <taxon>Endopterygota</taxon>
        <taxon>Coleoptera</taxon>
        <taxon>Polyphaga</taxon>
        <taxon>Scarabaeiformia</taxon>
        <taxon>Scarabaeidae</taxon>
        <taxon>Rutelinae</taxon>
        <taxon>Popillia</taxon>
    </lineage>
</organism>
<dbReference type="AlphaFoldDB" id="A0AAW1MKZ9"/>
<dbReference type="Proteomes" id="UP001458880">
    <property type="component" value="Unassembled WGS sequence"/>
</dbReference>
<keyword evidence="2" id="KW-1185">Reference proteome</keyword>
<dbReference type="InterPro" id="IPR050951">
    <property type="entry name" value="Retrovirus_Pol_polyprotein"/>
</dbReference>